<keyword evidence="1 2" id="KW-0443">Lipid metabolism</keyword>
<dbReference type="SUPFAM" id="SSF52151">
    <property type="entry name" value="FabD/lysophospholipase-like"/>
    <property type="match status" value="1"/>
</dbReference>
<dbReference type="RefSeq" id="WP_197547870.1">
    <property type="nucleotide sequence ID" value="NZ_CP063164.1"/>
</dbReference>
<dbReference type="AlphaFoldDB" id="A0A7M1S180"/>
<feature type="active site" description="Nucleophile" evidence="2">
    <location>
        <position position="78"/>
    </location>
</feature>
<sequence length="698" mass="80404">MRLFPKPLILSSLLLFAPLSAETAGNEQVDFSMVISGGVSLGAYESGYNWAMVKALGEIRHSPKWNIDPVLRSVAGASAGSINALLTAAYWCQKESVPYQNTVEENLFYETWVNLGLENLIIKGNDPENKSTLFSRRVLREKAENIMQYLEKPIFREGCEVPMGFAVTKVTPIIEEFQGIKIKNQNFSVPFDFTVKKGKVVIENKLMPKESTSFYLSIPGIEKDHRKITDVLFASSAFPGAFQQVKLHYEYKGKVRHSYFIDGGAYDNIPLGLATELNPKADLFLFMDPNNMRKEAPLPEDEEEKPPIGFFASSAGTLSSSVEIFQQMKLYQAINRYFRGHPERKLILSSRYHPLTAGFLEHFGAFLDKNFRLYDYHVGVYDAVYQLAAKLRKKGFFPHLSQTEVMDKIMQKLEIDKSKEAYTAYKFFKATEFKKTKPEKNNRYAAIYYAFDLKTADSKRYTSEAFKQFLSRLDMRYLPIKKGSFLYYARKDTEHWYNRPLRYLVNRITYLENERAKVYPDYRSTAKVLGIGAWLVSDMLKEKDGWNILPINVPDVPAQKHFRNALRLIPTEFSTDTVNGGFSFAYEGYWYHKMALLDGLDFKASYNVHDEGGDFIRFDSDLFTEYNDFLKAGAGLSLFGNLEGAFYERDTAYGTNLYIDVMDIFRMTYVRRHGDVQNNDYFYLGIENIPSLIYWLSR</sequence>
<dbReference type="Proteomes" id="UP000595074">
    <property type="component" value="Chromosome"/>
</dbReference>
<feature type="short sequence motif" description="DGA/G" evidence="2">
    <location>
        <begin position="262"/>
        <end position="264"/>
    </location>
</feature>
<dbReference type="GO" id="GO:0016787">
    <property type="term" value="F:hydrolase activity"/>
    <property type="evidence" value="ECO:0007669"/>
    <property type="project" value="UniProtKB-UniRule"/>
</dbReference>
<protein>
    <submittedName>
        <fullName evidence="5">Patatin-like phospholipase family protein</fullName>
    </submittedName>
</protein>
<dbReference type="KEGG" id="sinu:IMZ28_06970"/>
<evidence type="ECO:0000313" key="6">
    <source>
        <dbReference type="Proteomes" id="UP000595074"/>
    </source>
</evidence>
<name>A0A7M1S180_9BACT</name>
<evidence type="ECO:0000256" key="1">
    <source>
        <dbReference type="ARBA" id="ARBA00023098"/>
    </source>
</evidence>
<feature type="active site" description="Proton acceptor" evidence="2">
    <location>
        <position position="262"/>
    </location>
</feature>
<dbReference type="Gene3D" id="3.40.1090.10">
    <property type="entry name" value="Cytosolic phospholipase A2 catalytic domain"/>
    <property type="match status" value="1"/>
</dbReference>
<reference evidence="5 6" key="1">
    <citation type="submission" date="2020-10" db="EMBL/GenBank/DDBJ databases">
        <title>The genome of sulfurovum sp.</title>
        <authorList>
            <person name="Xie S."/>
            <person name="Shao Z."/>
            <person name="Jiang L."/>
        </authorList>
    </citation>
    <scope>NUCLEOTIDE SEQUENCE [LARGE SCALE GENOMIC DNA]</scope>
    <source>
        <strain evidence="5 6">ST-419</strain>
    </source>
</reference>
<keyword evidence="2" id="KW-0378">Hydrolase</keyword>
<evidence type="ECO:0000256" key="3">
    <source>
        <dbReference type="SAM" id="SignalP"/>
    </source>
</evidence>
<dbReference type="GO" id="GO:0016042">
    <property type="term" value="P:lipid catabolic process"/>
    <property type="evidence" value="ECO:0007669"/>
    <property type="project" value="UniProtKB-UniRule"/>
</dbReference>
<dbReference type="PROSITE" id="PS51635">
    <property type="entry name" value="PNPLA"/>
    <property type="match status" value="1"/>
</dbReference>
<keyword evidence="2" id="KW-0442">Lipid degradation</keyword>
<keyword evidence="3" id="KW-0732">Signal</keyword>
<feature type="signal peptide" evidence="3">
    <location>
        <begin position="1"/>
        <end position="23"/>
    </location>
</feature>
<feature type="chain" id="PRO_5029501349" evidence="3">
    <location>
        <begin position="24"/>
        <end position="698"/>
    </location>
</feature>
<accession>A0A7M1S180</accession>
<organism evidence="5 6">
    <name type="scientific">Sulfurovum indicum</name>
    <dbReference type="NCBI Taxonomy" id="2779528"/>
    <lineage>
        <taxon>Bacteria</taxon>
        <taxon>Pseudomonadati</taxon>
        <taxon>Campylobacterota</taxon>
        <taxon>Epsilonproteobacteria</taxon>
        <taxon>Campylobacterales</taxon>
        <taxon>Sulfurovaceae</taxon>
        <taxon>Sulfurovum</taxon>
    </lineage>
</organism>
<evidence type="ECO:0000256" key="2">
    <source>
        <dbReference type="PROSITE-ProRule" id="PRU01161"/>
    </source>
</evidence>
<feature type="domain" description="PNPLA" evidence="4">
    <location>
        <begin position="33"/>
        <end position="275"/>
    </location>
</feature>
<dbReference type="Pfam" id="PF01734">
    <property type="entry name" value="Patatin"/>
    <property type="match status" value="1"/>
</dbReference>
<dbReference type="InterPro" id="IPR016035">
    <property type="entry name" value="Acyl_Trfase/lysoPLipase"/>
</dbReference>
<proteinExistence type="predicted"/>
<evidence type="ECO:0000259" key="4">
    <source>
        <dbReference type="PROSITE" id="PS51635"/>
    </source>
</evidence>
<comment type="caution">
    <text evidence="2">Lacks conserved residue(s) required for the propagation of feature annotation.</text>
</comment>
<gene>
    <name evidence="5" type="ORF">IMZ28_06970</name>
</gene>
<keyword evidence="6" id="KW-1185">Reference proteome</keyword>
<evidence type="ECO:0000313" key="5">
    <source>
        <dbReference type="EMBL" id="QOR61197.1"/>
    </source>
</evidence>
<feature type="short sequence motif" description="GXSXG" evidence="2">
    <location>
        <begin position="76"/>
        <end position="80"/>
    </location>
</feature>
<dbReference type="EMBL" id="CP063164">
    <property type="protein sequence ID" value="QOR61197.1"/>
    <property type="molecule type" value="Genomic_DNA"/>
</dbReference>
<dbReference type="InterPro" id="IPR002641">
    <property type="entry name" value="PNPLA_dom"/>
</dbReference>